<dbReference type="Proteomes" id="UP000215483">
    <property type="component" value="Unassembled WGS sequence"/>
</dbReference>
<accession>A0A233SCR7</accession>
<keyword evidence="2" id="KW-1185">Reference proteome</keyword>
<organism evidence="1 2">
    <name type="scientific">Streptomyces diastatochromogenes</name>
    <dbReference type="NCBI Taxonomy" id="42236"/>
    <lineage>
        <taxon>Bacteria</taxon>
        <taxon>Bacillati</taxon>
        <taxon>Actinomycetota</taxon>
        <taxon>Actinomycetes</taxon>
        <taxon>Kitasatosporales</taxon>
        <taxon>Streptomycetaceae</taxon>
        <taxon>Streptomyces</taxon>
    </lineage>
</organism>
<proteinExistence type="predicted"/>
<sequence length="253" mass="29583">MRDQHFIPRSLRDKICRHVMSYPESRLAQLAQESMDEDGKMPLAIKYTSAMYARGYRNGTGRLHISGTPGFTWGDGTYVAPLAFPISSAIFGRVGVVARFDPENWRVYDATDRISQDLYMQWVGFQPRRNQLLLTCHSQLANQFMRNMFRTAFQIDCVLFRPDQRNRWYSGRNDVWMAVSDWDEIHEIVKTGASSSFNHERIAVIVEEEFKEVHHDLRRNALIGPISRRESDRDLTKKIRRAYARGEYVHLYA</sequence>
<name>A0A233SCR7_STRDA</name>
<comment type="caution">
    <text evidence="1">The sequence shown here is derived from an EMBL/GenBank/DDBJ whole genome shotgun (WGS) entry which is preliminary data.</text>
</comment>
<evidence type="ECO:0000313" key="2">
    <source>
        <dbReference type="Proteomes" id="UP000215483"/>
    </source>
</evidence>
<dbReference type="AlphaFoldDB" id="A0A233SCR7"/>
<protein>
    <submittedName>
        <fullName evidence="1">Uncharacterized protein</fullName>
    </submittedName>
</protein>
<evidence type="ECO:0000313" key="1">
    <source>
        <dbReference type="EMBL" id="OXY93445.1"/>
    </source>
</evidence>
<dbReference type="EMBL" id="MCGQ01000019">
    <property type="protein sequence ID" value="OXY93445.1"/>
    <property type="molecule type" value="Genomic_DNA"/>
</dbReference>
<gene>
    <name evidence="1" type="ORF">BEK98_22290</name>
</gene>
<reference evidence="1 2" key="1">
    <citation type="submission" date="2016-07" db="EMBL/GenBank/DDBJ databases">
        <title>Draft genome of Streptomyces diastatochromogenes.</title>
        <authorList>
            <person name="Podduturi R."/>
            <person name="Lukassen M.B."/>
            <person name="Clausen N."/>
            <person name="Nielsen J.L."/>
            <person name="Jorgensen N.O."/>
        </authorList>
    </citation>
    <scope>NUCLEOTIDE SEQUENCE [LARGE SCALE GENOMIC DNA]</scope>
    <source>
        <strain evidence="1 2">DSM 40608</strain>
    </source>
</reference>